<evidence type="ECO:0000256" key="1">
    <source>
        <dbReference type="ARBA" id="ARBA00004141"/>
    </source>
</evidence>
<sequence>MATVEVDVPGAAHADRRNGFHGRASEVDGAGWSNDASELRDAGASDGGPSKTADRQRTATTTATANPFPPRPPSNFHSHSSSRTSDVDFDSSMPPPTLLLANGNTPFPRAFTGIQPGPDGVSYDGLASSCAVSEAETSAPQSAIDSSTDALPSLDDTHVTPKKEPRRSSSIANKTRERSGTKSSDHGGVRRLSASKIQELAASPESLPIATIPDQPLSAGIVDTHRPPMSAQLSASPQQVFDKVETHRSQAFGDAPSSRTLHSVRPSLSTRTVSTPPINRTKSVSQPGPAPPSASRRNSFQPSPRPAPLSIETGSHNFGPALARNAYPDTQGRPEHRDHRDHREPRPPSPIPPSIPLPPLSAPTLLQLELAAQRPSPLYIHQSYASDLPYESSAVKFERLKNFLFLPLFLEKTLMFGALACLDAWLWTFTILPMRFCIAFGVLFRWWAYIAGKEARWLIGFVWEGMGRLWERGRRGRGLKRRQSFDGSRSTDGESRSRSRARDSLHEGNANSGIPTTHAGPQGDLPQRGPSTRTRKGTNGTSRVPPLRMQSRSHNGPFRHRRTKSTPSNLTSFHKADLLQGLVIICSSVALMNLDASRMYHFIRAQSAVKLYVIYNLVEVSDRLLSALGQDIFECLFSSETLSRNSSGRSKVMLPFGMFLLSLVYNCAHAITLFYQVIALNVAVNSYSNALLTLLMSNQFVEIKGSVFKRFEKENTFQLTCADVVERFQLWLVLLIIGMRNVVEVGGLSVPGAGIELGDDGMAAAKGPLHNPSILPMSFTILPSWLWSGEVLSPFLIVIGSEMFVDWIKHAYINKFNNIKPNFYSRILDILCKDYYTNVGATTSFLVSLSNDSQAFVAPSLTRRLGLPLLPLSTLFIRASFQTYHMFLATHLPAPIPPSTQTSLSVDSSMPSSPAVTAALDRLEHFIRNALGRSVYGLDDEFLANGTAVNGTSMFSWLSWSTDDAIALTTKVLVFFIAFLFLLILKLLLGMLLLRYSRDRYARMKLKEHAVATGKMDKETFDTKGTKRFGGFGAVEIGDDRRRWIYGDDPDGMKRARDRERKTEQSIGKEEKDLSGVMSSHGKRFKSPSTYYTCIWGAAELTLDFLRE</sequence>
<reference evidence="8 9" key="1">
    <citation type="submission" date="2024-02" db="EMBL/GenBank/DDBJ databases">
        <title>De novo assembly and annotation of 12 fungi associated with fruit tree decline syndrome in Ontario, Canada.</title>
        <authorList>
            <person name="Sulman M."/>
            <person name="Ellouze W."/>
            <person name="Ilyukhin E."/>
        </authorList>
    </citation>
    <scope>NUCLEOTIDE SEQUENCE [LARGE SCALE GENOMIC DNA]</scope>
    <source>
        <strain evidence="8 9">M169</strain>
    </source>
</reference>
<evidence type="ECO:0000256" key="2">
    <source>
        <dbReference type="ARBA" id="ARBA00008803"/>
    </source>
</evidence>
<comment type="similarity">
    <text evidence="2">Belongs to the TAPT1 family.</text>
</comment>
<feature type="transmembrane region" description="Helical" evidence="7">
    <location>
        <begin position="424"/>
        <end position="448"/>
    </location>
</feature>
<evidence type="ECO:0000313" key="8">
    <source>
        <dbReference type="EMBL" id="KAK7714853.1"/>
    </source>
</evidence>
<dbReference type="Pfam" id="PF05346">
    <property type="entry name" value="DUF747"/>
    <property type="match status" value="1"/>
</dbReference>
<feature type="compositionally biased region" description="Basic and acidic residues" evidence="6">
    <location>
        <begin position="489"/>
        <end position="506"/>
    </location>
</feature>
<evidence type="ECO:0008006" key="10">
    <source>
        <dbReference type="Google" id="ProtNLM"/>
    </source>
</evidence>
<dbReference type="EMBL" id="JAKNSF020000112">
    <property type="protein sequence ID" value="KAK7714853.1"/>
    <property type="molecule type" value="Genomic_DNA"/>
</dbReference>
<dbReference type="PANTHER" id="PTHR13317">
    <property type="entry name" value="TRANSMEMBRANE ANTERIOR POSTERIOR TRANSFORMATION PROTEIN 1 HOMOLOG"/>
    <property type="match status" value="1"/>
</dbReference>
<keyword evidence="9" id="KW-1185">Reference proteome</keyword>
<evidence type="ECO:0000313" key="9">
    <source>
        <dbReference type="Proteomes" id="UP001430848"/>
    </source>
</evidence>
<feature type="compositionally biased region" description="Basic and acidic residues" evidence="6">
    <location>
        <begin position="155"/>
        <end position="167"/>
    </location>
</feature>
<feature type="compositionally biased region" description="Basic and acidic residues" evidence="6">
    <location>
        <begin position="13"/>
        <end position="26"/>
    </location>
</feature>
<feature type="transmembrane region" description="Helical" evidence="7">
    <location>
        <begin position="972"/>
        <end position="994"/>
    </location>
</feature>
<evidence type="ECO:0000256" key="3">
    <source>
        <dbReference type="ARBA" id="ARBA00022692"/>
    </source>
</evidence>
<feature type="region of interest" description="Disordered" evidence="6">
    <location>
        <begin position="480"/>
        <end position="569"/>
    </location>
</feature>
<feature type="compositionally biased region" description="Low complexity" evidence="6">
    <location>
        <begin position="74"/>
        <end position="84"/>
    </location>
</feature>
<feature type="compositionally biased region" description="Polar residues" evidence="6">
    <location>
        <begin position="135"/>
        <end position="150"/>
    </location>
</feature>
<gene>
    <name evidence="8" type="ORF">SLS63_011588</name>
</gene>
<evidence type="ECO:0000256" key="7">
    <source>
        <dbReference type="SAM" id="Phobius"/>
    </source>
</evidence>
<feature type="compositionally biased region" description="Polar residues" evidence="6">
    <location>
        <begin position="529"/>
        <end position="542"/>
    </location>
</feature>
<dbReference type="PANTHER" id="PTHR13317:SF4">
    <property type="entry name" value="TRANSMEMBRANE ANTERIOR POSTERIOR TRANSFORMATION PROTEIN 1 HOMOLOG"/>
    <property type="match status" value="1"/>
</dbReference>
<feature type="compositionally biased region" description="Basic and acidic residues" evidence="6">
    <location>
        <begin position="332"/>
        <end position="346"/>
    </location>
</feature>
<feature type="region of interest" description="Disordered" evidence="6">
    <location>
        <begin position="1054"/>
        <end position="1073"/>
    </location>
</feature>
<dbReference type="InterPro" id="IPR008010">
    <property type="entry name" value="Tatp1"/>
</dbReference>
<comment type="subcellular location">
    <subcellularLocation>
        <location evidence="1">Membrane</location>
        <topology evidence="1">Multi-pass membrane protein</topology>
    </subcellularLocation>
</comment>
<feature type="compositionally biased region" description="Pro residues" evidence="6">
    <location>
        <begin position="347"/>
        <end position="356"/>
    </location>
</feature>
<name>A0ABR1NTT4_DIAER</name>
<keyword evidence="5 7" id="KW-0472">Membrane</keyword>
<dbReference type="Proteomes" id="UP001430848">
    <property type="component" value="Unassembled WGS sequence"/>
</dbReference>
<evidence type="ECO:0000256" key="6">
    <source>
        <dbReference type="SAM" id="MobiDB-lite"/>
    </source>
</evidence>
<comment type="caution">
    <text evidence="8">The sequence shown here is derived from an EMBL/GenBank/DDBJ whole genome shotgun (WGS) entry which is preliminary data.</text>
</comment>
<evidence type="ECO:0000256" key="4">
    <source>
        <dbReference type="ARBA" id="ARBA00022989"/>
    </source>
</evidence>
<keyword evidence="4 7" id="KW-1133">Transmembrane helix</keyword>
<proteinExistence type="inferred from homology"/>
<accession>A0ABR1NTT4</accession>
<evidence type="ECO:0000256" key="5">
    <source>
        <dbReference type="ARBA" id="ARBA00023136"/>
    </source>
</evidence>
<feature type="transmembrane region" description="Helical" evidence="7">
    <location>
        <begin position="652"/>
        <end position="678"/>
    </location>
</feature>
<feature type="compositionally biased region" description="Polar residues" evidence="6">
    <location>
        <begin position="257"/>
        <end position="286"/>
    </location>
</feature>
<feature type="compositionally biased region" description="Basic and acidic residues" evidence="6">
    <location>
        <begin position="174"/>
        <end position="188"/>
    </location>
</feature>
<organism evidence="8 9">
    <name type="scientific">Diaporthe eres</name>
    <name type="common">Phomopsis oblonga</name>
    <dbReference type="NCBI Taxonomy" id="83184"/>
    <lineage>
        <taxon>Eukaryota</taxon>
        <taxon>Fungi</taxon>
        <taxon>Dikarya</taxon>
        <taxon>Ascomycota</taxon>
        <taxon>Pezizomycotina</taxon>
        <taxon>Sordariomycetes</taxon>
        <taxon>Sordariomycetidae</taxon>
        <taxon>Diaporthales</taxon>
        <taxon>Diaporthaceae</taxon>
        <taxon>Diaporthe</taxon>
        <taxon>Diaporthe eres species complex</taxon>
    </lineage>
</organism>
<protein>
    <recommendedName>
        <fullName evidence="10">Eukaryotic membrane protein family-domain-containing protein</fullName>
    </recommendedName>
</protein>
<feature type="region of interest" description="Disordered" evidence="6">
    <location>
        <begin position="1"/>
        <end position="356"/>
    </location>
</feature>
<keyword evidence="3 7" id="KW-0812">Transmembrane</keyword>